<dbReference type="CDD" id="cd00209">
    <property type="entry name" value="DHFR"/>
    <property type="match status" value="1"/>
</dbReference>
<feature type="domain" description="DHFR" evidence="7">
    <location>
        <begin position="1"/>
        <end position="160"/>
    </location>
</feature>
<evidence type="ECO:0000256" key="6">
    <source>
        <dbReference type="ARBA" id="ARBA00023002"/>
    </source>
</evidence>
<dbReference type="GO" id="GO:0046452">
    <property type="term" value="P:dihydrofolate metabolic process"/>
    <property type="evidence" value="ECO:0007669"/>
    <property type="project" value="TreeGrafter"/>
</dbReference>
<dbReference type="InterPro" id="IPR012259">
    <property type="entry name" value="DHFR"/>
</dbReference>
<protein>
    <recommendedName>
        <fullName evidence="3">dihydrofolate reductase</fullName>
        <ecNumber evidence="3">1.5.1.3</ecNumber>
    </recommendedName>
</protein>
<reference evidence="8 9" key="1">
    <citation type="submission" date="2017-04" db="EMBL/GenBank/DDBJ databases">
        <authorList>
            <person name="Afonso C.L."/>
            <person name="Miller P.J."/>
            <person name="Scott M.A."/>
            <person name="Spackman E."/>
            <person name="Goraichik I."/>
            <person name="Dimitrov K.M."/>
            <person name="Suarez D.L."/>
            <person name="Swayne D.E."/>
        </authorList>
    </citation>
    <scope>NUCLEOTIDE SEQUENCE [LARGE SCALE GENOMIC DNA]</scope>
    <source>
        <strain evidence="8 9">DSM 12816</strain>
    </source>
</reference>
<keyword evidence="6" id="KW-0560">Oxidoreductase</keyword>
<dbReference type="RefSeq" id="WP_084234850.1">
    <property type="nucleotide sequence ID" value="NZ_FWXW01000005.1"/>
</dbReference>
<evidence type="ECO:0000259" key="7">
    <source>
        <dbReference type="PROSITE" id="PS51330"/>
    </source>
</evidence>
<dbReference type="Proteomes" id="UP000192790">
    <property type="component" value="Unassembled WGS sequence"/>
</dbReference>
<name>A0A1W2BGY9_9FIRM</name>
<dbReference type="Gene3D" id="3.40.430.10">
    <property type="entry name" value="Dihydrofolate Reductase, subunit A"/>
    <property type="match status" value="1"/>
</dbReference>
<evidence type="ECO:0000256" key="1">
    <source>
        <dbReference type="ARBA" id="ARBA00004903"/>
    </source>
</evidence>
<evidence type="ECO:0000313" key="9">
    <source>
        <dbReference type="Proteomes" id="UP000192790"/>
    </source>
</evidence>
<dbReference type="GO" id="GO:0046654">
    <property type="term" value="P:tetrahydrofolate biosynthetic process"/>
    <property type="evidence" value="ECO:0007669"/>
    <property type="project" value="UniProtKB-UniPathway"/>
</dbReference>
<dbReference type="InterPro" id="IPR024072">
    <property type="entry name" value="DHFR-like_dom_sf"/>
</dbReference>
<dbReference type="PROSITE" id="PS51330">
    <property type="entry name" value="DHFR_2"/>
    <property type="match status" value="1"/>
</dbReference>
<sequence>MNAIVNVSCSWGIGRGNDLLVRIPEDLKHFRHITLGKTVILGRATLAGFPGGAPLPGRRNIVLSRDPDFRAGDAVVCRNKDEVLKAVSGLNPDEVFVIGGESVYREFLPFCRRIYVTRTETGETADRFFPDLDQMGWRREEESPLMESGGLFYRYITYVNPNL</sequence>
<evidence type="ECO:0000256" key="4">
    <source>
        <dbReference type="ARBA" id="ARBA00022563"/>
    </source>
</evidence>
<evidence type="ECO:0000313" key="8">
    <source>
        <dbReference type="EMBL" id="SMC71990.1"/>
    </source>
</evidence>
<dbReference type="PANTHER" id="PTHR48069:SF3">
    <property type="entry name" value="DIHYDROFOLATE REDUCTASE"/>
    <property type="match status" value="1"/>
</dbReference>
<evidence type="ECO:0000256" key="3">
    <source>
        <dbReference type="ARBA" id="ARBA00012856"/>
    </source>
</evidence>
<dbReference type="AlphaFoldDB" id="A0A1W2BGY9"/>
<keyword evidence="9" id="KW-1185">Reference proteome</keyword>
<dbReference type="UniPathway" id="UPA00077">
    <property type="reaction ID" value="UER00158"/>
</dbReference>
<evidence type="ECO:0000256" key="2">
    <source>
        <dbReference type="ARBA" id="ARBA00009539"/>
    </source>
</evidence>
<evidence type="ECO:0000256" key="5">
    <source>
        <dbReference type="ARBA" id="ARBA00022857"/>
    </source>
</evidence>
<dbReference type="GO" id="GO:0050661">
    <property type="term" value="F:NADP binding"/>
    <property type="evidence" value="ECO:0007669"/>
    <property type="project" value="InterPro"/>
</dbReference>
<keyword evidence="5" id="KW-0521">NADP</keyword>
<dbReference type="STRING" id="1122930.SAMN02745168_2181"/>
<proteinExistence type="inferred from homology"/>
<gene>
    <name evidence="8" type="ORF">SAMN02745168_2181</name>
</gene>
<keyword evidence="4" id="KW-0554">One-carbon metabolism</keyword>
<dbReference type="Pfam" id="PF00186">
    <property type="entry name" value="DHFR_1"/>
    <property type="match status" value="1"/>
</dbReference>
<accession>A0A1W2BGY9</accession>
<dbReference type="PRINTS" id="PR00070">
    <property type="entry name" value="DHFR"/>
</dbReference>
<dbReference type="GO" id="GO:0006730">
    <property type="term" value="P:one-carbon metabolic process"/>
    <property type="evidence" value="ECO:0007669"/>
    <property type="project" value="UniProtKB-KW"/>
</dbReference>
<dbReference type="GO" id="GO:0046655">
    <property type="term" value="P:folic acid metabolic process"/>
    <property type="evidence" value="ECO:0007669"/>
    <property type="project" value="TreeGrafter"/>
</dbReference>
<comment type="similarity">
    <text evidence="2">Belongs to the dihydrofolate reductase family.</text>
</comment>
<organism evidence="8 9">
    <name type="scientific">Papillibacter cinnamivorans DSM 12816</name>
    <dbReference type="NCBI Taxonomy" id="1122930"/>
    <lineage>
        <taxon>Bacteria</taxon>
        <taxon>Bacillati</taxon>
        <taxon>Bacillota</taxon>
        <taxon>Clostridia</taxon>
        <taxon>Eubacteriales</taxon>
        <taxon>Oscillospiraceae</taxon>
        <taxon>Papillibacter</taxon>
    </lineage>
</organism>
<dbReference type="GO" id="GO:0004146">
    <property type="term" value="F:dihydrofolate reductase activity"/>
    <property type="evidence" value="ECO:0007669"/>
    <property type="project" value="UniProtKB-EC"/>
</dbReference>
<dbReference type="EC" id="1.5.1.3" evidence="3"/>
<dbReference type="EMBL" id="FWXW01000005">
    <property type="protein sequence ID" value="SMC71990.1"/>
    <property type="molecule type" value="Genomic_DNA"/>
</dbReference>
<dbReference type="OrthoDB" id="9804315at2"/>
<dbReference type="PANTHER" id="PTHR48069">
    <property type="entry name" value="DIHYDROFOLATE REDUCTASE"/>
    <property type="match status" value="1"/>
</dbReference>
<dbReference type="SUPFAM" id="SSF53597">
    <property type="entry name" value="Dihydrofolate reductase-like"/>
    <property type="match status" value="1"/>
</dbReference>
<comment type="pathway">
    <text evidence="1">Cofactor biosynthesis; tetrahydrofolate biosynthesis; 5,6,7,8-tetrahydrofolate from 7,8-dihydrofolate: step 1/1.</text>
</comment>
<dbReference type="InterPro" id="IPR001796">
    <property type="entry name" value="DHFR_dom"/>
</dbReference>